<comment type="cofactor">
    <cofactor evidence="1">
        <name>FAD</name>
        <dbReference type="ChEBI" id="CHEBI:57692"/>
    </cofactor>
</comment>
<dbReference type="InterPro" id="IPR036188">
    <property type="entry name" value="FAD/NAD-bd_sf"/>
</dbReference>
<keyword evidence="6 9" id="KW-0560">Oxidoreductase</keyword>
<evidence type="ECO:0000256" key="5">
    <source>
        <dbReference type="ARBA" id="ARBA00022827"/>
    </source>
</evidence>
<organism evidence="9 10">
    <name type="scientific">Rhodopseudomonas julia</name>
    <dbReference type="NCBI Taxonomy" id="200617"/>
    <lineage>
        <taxon>Bacteria</taxon>
        <taxon>Pseudomonadati</taxon>
        <taxon>Pseudomonadota</taxon>
        <taxon>Alphaproteobacteria</taxon>
        <taxon>Hyphomicrobiales</taxon>
        <taxon>Nitrobacteraceae</taxon>
        <taxon>Rhodopseudomonas</taxon>
    </lineage>
</organism>
<comment type="similarity">
    <text evidence="3">Belongs to the UbiH/COQ6 family.</text>
</comment>
<protein>
    <submittedName>
        <fullName evidence="9">2-octaprenyl-6-methoxyphenol hydroxylase</fullName>
        <ecNumber evidence="9">1.14.13.-</ecNumber>
    </submittedName>
</protein>
<dbReference type="Pfam" id="PF01494">
    <property type="entry name" value="FAD_binding_3"/>
    <property type="match status" value="1"/>
</dbReference>
<keyword evidence="5" id="KW-0274">FAD</keyword>
<keyword evidence="7" id="KW-0503">Monooxygenase</keyword>
<dbReference type="SUPFAM" id="SSF51905">
    <property type="entry name" value="FAD/NAD(P)-binding domain"/>
    <property type="match status" value="1"/>
</dbReference>
<evidence type="ECO:0000256" key="3">
    <source>
        <dbReference type="ARBA" id="ARBA00005349"/>
    </source>
</evidence>
<evidence type="ECO:0000256" key="7">
    <source>
        <dbReference type="ARBA" id="ARBA00023033"/>
    </source>
</evidence>
<dbReference type="Gene3D" id="3.50.50.60">
    <property type="entry name" value="FAD/NAD(P)-binding domain"/>
    <property type="match status" value="2"/>
</dbReference>
<reference evidence="9 10" key="1">
    <citation type="submission" date="2023-07" db="EMBL/GenBank/DDBJ databases">
        <title>Genomic Encyclopedia of Type Strains, Phase IV (KMG-IV): sequencing the most valuable type-strain genomes for metagenomic binning, comparative biology and taxonomic classification.</title>
        <authorList>
            <person name="Goeker M."/>
        </authorList>
    </citation>
    <scope>NUCLEOTIDE SEQUENCE [LARGE SCALE GENOMIC DNA]</scope>
    <source>
        <strain evidence="9 10">DSM 11549</strain>
    </source>
</reference>
<dbReference type="InterPro" id="IPR010971">
    <property type="entry name" value="UbiH/COQ6"/>
</dbReference>
<dbReference type="RefSeq" id="WP_307155195.1">
    <property type="nucleotide sequence ID" value="NZ_JAUSUK010000002.1"/>
</dbReference>
<accession>A0ABU0C9B8</accession>
<evidence type="ECO:0000256" key="4">
    <source>
        <dbReference type="ARBA" id="ARBA00022630"/>
    </source>
</evidence>
<keyword evidence="10" id="KW-1185">Reference proteome</keyword>
<proteinExistence type="inferred from homology"/>
<evidence type="ECO:0000256" key="6">
    <source>
        <dbReference type="ARBA" id="ARBA00023002"/>
    </source>
</evidence>
<sequence length="390" mass="41993">MKPRDDFEICIVGGGATGWAAALAAAEAGRTTAIIAPSAAFPVGRTAALFAGSIELLEQFGAMPDLASAAAPLQAMRLIDDTGRLIRAPEVTFYAGEIGLNAFGYNIPNRRLVEALSERARNSRYITIFEDTASELSFRNDCVHITTGRGTSLKSDLVVGADGVRSLVRAKTGIAVRRWRYAQSALVTTLSITHPHHSVSTEFHTDRGPFTLVPMQGNNVSLVWVERPREAALLCEIPDEEFARRAERSAHSLLGAMQVTSPRVSYPLSAGLADRFASGRALLIGEAAHIFPPIGAQGLNLGLRDVEALKTVLSLNRSRLDEGTAAEFHRLRQADVRSRTLAVDLLNRSLLTGLLPVQALRAVALSAAGGFAPFRRFLMQQGLAKTFRGL</sequence>
<dbReference type="EMBL" id="JAUSUK010000002">
    <property type="protein sequence ID" value="MDQ0327119.1"/>
    <property type="molecule type" value="Genomic_DNA"/>
</dbReference>
<dbReference type="NCBIfam" id="TIGR01988">
    <property type="entry name" value="Ubi-OHases"/>
    <property type="match status" value="1"/>
</dbReference>
<comment type="caution">
    <text evidence="9">The sequence shown here is derived from an EMBL/GenBank/DDBJ whole genome shotgun (WGS) entry which is preliminary data.</text>
</comment>
<evidence type="ECO:0000259" key="8">
    <source>
        <dbReference type="Pfam" id="PF01494"/>
    </source>
</evidence>
<evidence type="ECO:0000256" key="1">
    <source>
        <dbReference type="ARBA" id="ARBA00001974"/>
    </source>
</evidence>
<dbReference type="PANTHER" id="PTHR43876:SF7">
    <property type="entry name" value="UBIQUINONE BIOSYNTHESIS MONOOXYGENASE COQ6, MITOCHONDRIAL"/>
    <property type="match status" value="1"/>
</dbReference>
<name>A0ABU0C9B8_9BRAD</name>
<comment type="pathway">
    <text evidence="2">Cofactor biosynthesis; ubiquinone biosynthesis.</text>
</comment>
<dbReference type="Proteomes" id="UP001230253">
    <property type="component" value="Unassembled WGS sequence"/>
</dbReference>
<dbReference type="NCBIfam" id="NF005691">
    <property type="entry name" value="PRK07494.1"/>
    <property type="match status" value="1"/>
</dbReference>
<dbReference type="GO" id="GO:0016491">
    <property type="term" value="F:oxidoreductase activity"/>
    <property type="evidence" value="ECO:0007669"/>
    <property type="project" value="UniProtKB-KW"/>
</dbReference>
<evidence type="ECO:0000313" key="10">
    <source>
        <dbReference type="Proteomes" id="UP001230253"/>
    </source>
</evidence>
<dbReference type="PRINTS" id="PR00420">
    <property type="entry name" value="RNGMNOXGNASE"/>
</dbReference>
<evidence type="ECO:0000313" key="9">
    <source>
        <dbReference type="EMBL" id="MDQ0327119.1"/>
    </source>
</evidence>
<evidence type="ECO:0000256" key="2">
    <source>
        <dbReference type="ARBA" id="ARBA00004749"/>
    </source>
</evidence>
<feature type="domain" description="FAD-binding" evidence="8">
    <location>
        <begin position="7"/>
        <end position="314"/>
    </location>
</feature>
<keyword evidence="4" id="KW-0285">Flavoprotein</keyword>
<dbReference type="InterPro" id="IPR002938">
    <property type="entry name" value="FAD-bd"/>
</dbReference>
<dbReference type="EC" id="1.14.13.-" evidence="9"/>
<dbReference type="InterPro" id="IPR051205">
    <property type="entry name" value="UbiH/COQ6_monooxygenase"/>
</dbReference>
<dbReference type="PANTHER" id="PTHR43876">
    <property type="entry name" value="UBIQUINONE BIOSYNTHESIS MONOOXYGENASE COQ6, MITOCHONDRIAL"/>
    <property type="match status" value="1"/>
</dbReference>
<gene>
    <name evidence="9" type="ORF">J2R99_002988</name>
</gene>